<dbReference type="CDD" id="cd02043">
    <property type="entry name" value="serpinP_plants"/>
    <property type="match status" value="1"/>
</dbReference>
<dbReference type="Pfam" id="PF00079">
    <property type="entry name" value="Serpin"/>
    <property type="match status" value="1"/>
</dbReference>
<dbReference type="PANTHER" id="PTHR11461:SF211">
    <property type="entry name" value="GH10112P-RELATED"/>
    <property type="match status" value="1"/>
</dbReference>
<dbReference type="InterPro" id="IPR023795">
    <property type="entry name" value="Serpin_CS"/>
</dbReference>
<dbReference type="SMART" id="SM00093">
    <property type="entry name" value="SERPIN"/>
    <property type="match status" value="1"/>
</dbReference>
<feature type="domain" description="Serpin" evidence="3">
    <location>
        <begin position="1"/>
        <end position="258"/>
    </location>
</feature>
<dbReference type="STRING" id="4155.A0A022QFQ0"/>
<proteinExistence type="inferred from homology"/>
<accession>A0A022QFQ0</accession>
<dbReference type="Gene3D" id="3.30.497.10">
    <property type="entry name" value="Antithrombin, subunit I, domain 2"/>
    <property type="match status" value="1"/>
</dbReference>
<dbReference type="InterPro" id="IPR000215">
    <property type="entry name" value="Serpin_fam"/>
</dbReference>
<dbReference type="InterPro" id="IPR042185">
    <property type="entry name" value="Serpin_sf_2"/>
</dbReference>
<comment type="similarity">
    <text evidence="1 2">Belongs to the serpin family.</text>
</comment>
<name>A0A022QFQ0_ERYGU</name>
<dbReference type="InterPro" id="IPR036186">
    <property type="entry name" value="Serpin_sf"/>
</dbReference>
<sequence length="258" mass="29041">MAAGDEARNKVNRWGEEETNGIIKEILPPGTVTPDTRLIFANAMCFKGVWKKIFDSSLTKEREFYLLNGSSVKAPFMSSDDKQYIREFDGFKVWWLPYKQGEDRDRSFSMCIFLPDAKDGLPALLEKVFSESRFIESHLPNHPVQVGDFRIPKFKIGFKFEASEILQGLGVVLPFRMGGLTEMVDPSIDGERLFVSGIFQKAFIEVNEQGTKAEAVSAVMLGGGCPEKLDFVADHPFLFVVREDWSGVVLFIGQLLNP</sequence>
<dbReference type="GO" id="GO:0005615">
    <property type="term" value="C:extracellular space"/>
    <property type="evidence" value="ECO:0000318"/>
    <property type="project" value="GO_Central"/>
</dbReference>
<organism evidence="4 5">
    <name type="scientific">Erythranthe guttata</name>
    <name type="common">Yellow monkey flower</name>
    <name type="synonym">Mimulus guttatus</name>
    <dbReference type="NCBI Taxonomy" id="4155"/>
    <lineage>
        <taxon>Eukaryota</taxon>
        <taxon>Viridiplantae</taxon>
        <taxon>Streptophyta</taxon>
        <taxon>Embryophyta</taxon>
        <taxon>Tracheophyta</taxon>
        <taxon>Spermatophyta</taxon>
        <taxon>Magnoliopsida</taxon>
        <taxon>eudicotyledons</taxon>
        <taxon>Gunneridae</taxon>
        <taxon>Pentapetalae</taxon>
        <taxon>asterids</taxon>
        <taxon>lamiids</taxon>
        <taxon>Lamiales</taxon>
        <taxon>Phrymaceae</taxon>
        <taxon>Erythranthe</taxon>
    </lineage>
</organism>
<gene>
    <name evidence="4" type="ORF">MIMGU_mgv1a025950mg</name>
</gene>
<evidence type="ECO:0000313" key="5">
    <source>
        <dbReference type="Proteomes" id="UP000030748"/>
    </source>
</evidence>
<evidence type="ECO:0000259" key="3">
    <source>
        <dbReference type="SMART" id="SM00093"/>
    </source>
</evidence>
<dbReference type="PROSITE" id="PS00284">
    <property type="entry name" value="SERPIN"/>
    <property type="match status" value="1"/>
</dbReference>
<evidence type="ECO:0000256" key="1">
    <source>
        <dbReference type="ARBA" id="ARBA00009500"/>
    </source>
</evidence>
<reference evidence="4 5" key="1">
    <citation type="journal article" date="2013" name="Proc. Natl. Acad. Sci. U.S.A.">
        <title>Fine-scale variation in meiotic recombination in Mimulus inferred from population shotgun sequencing.</title>
        <authorList>
            <person name="Hellsten U."/>
            <person name="Wright K.M."/>
            <person name="Jenkins J."/>
            <person name="Shu S."/>
            <person name="Yuan Y."/>
            <person name="Wessler S.R."/>
            <person name="Schmutz J."/>
            <person name="Willis J.H."/>
            <person name="Rokhsar D.S."/>
        </authorList>
    </citation>
    <scope>NUCLEOTIDE SEQUENCE [LARGE SCALE GENOMIC DNA]</scope>
    <source>
        <strain evidence="5">cv. DUN x IM62</strain>
    </source>
</reference>
<evidence type="ECO:0000256" key="2">
    <source>
        <dbReference type="RuleBase" id="RU000411"/>
    </source>
</evidence>
<dbReference type="EMBL" id="KI632002">
    <property type="protein sequence ID" value="EYU25365.1"/>
    <property type="molecule type" value="Genomic_DNA"/>
</dbReference>
<dbReference type="GO" id="GO:0004867">
    <property type="term" value="F:serine-type endopeptidase inhibitor activity"/>
    <property type="evidence" value="ECO:0007669"/>
    <property type="project" value="InterPro"/>
</dbReference>
<protein>
    <recommendedName>
        <fullName evidence="3">Serpin domain-containing protein</fullName>
    </recommendedName>
</protein>
<dbReference type="Proteomes" id="UP000030748">
    <property type="component" value="Unassembled WGS sequence"/>
</dbReference>
<keyword evidence="5" id="KW-1185">Reference proteome</keyword>
<dbReference type="PANTHER" id="PTHR11461">
    <property type="entry name" value="SERINE PROTEASE INHIBITOR, SERPIN"/>
    <property type="match status" value="1"/>
</dbReference>
<dbReference type="AlphaFoldDB" id="A0A022QFQ0"/>
<dbReference type="InterPro" id="IPR023796">
    <property type="entry name" value="Serpin_dom"/>
</dbReference>
<dbReference type="InterPro" id="IPR042178">
    <property type="entry name" value="Serpin_sf_1"/>
</dbReference>
<evidence type="ECO:0000313" key="4">
    <source>
        <dbReference type="EMBL" id="EYU25365.1"/>
    </source>
</evidence>
<dbReference type="Gene3D" id="2.30.39.10">
    <property type="entry name" value="Alpha-1-antitrypsin, domain 1"/>
    <property type="match status" value="1"/>
</dbReference>
<dbReference type="SUPFAM" id="SSF56574">
    <property type="entry name" value="Serpins"/>
    <property type="match status" value="1"/>
</dbReference>
<feature type="non-terminal residue" evidence="4">
    <location>
        <position position="258"/>
    </location>
</feature>